<dbReference type="InterPro" id="IPR001173">
    <property type="entry name" value="Glyco_trans_2-like"/>
</dbReference>
<dbReference type="CDD" id="cd04179">
    <property type="entry name" value="DPM_DPG-synthase_like"/>
    <property type="match status" value="1"/>
</dbReference>
<evidence type="ECO:0000256" key="1">
    <source>
        <dbReference type="ARBA" id="ARBA00006739"/>
    </source>
</evidence>
<evidence type="ECO:0000256" key="2">
    <source>
        <dbReference type="SAM" id="MobiDB-lite"/>
    </source>
</evidence>
<keyword evidence="5" id="KW-1185">Reference proteome</keyword>
<name>A0A7I9ZQ21_9MYCO</name>
<accession>A0A7I9ZQ21</accession>
<dbReference type="EMBL" id="BLLB01000002">
    <property type="protein sequence ID" value="GFH02959.1"/>
    <property type="molecule type" value="Genomic_DNA"/>
</dbReference>
<dbReference type="Proteomes" id="UP000465304">
    <property type="component" value="Unassembled WGS sequence"/>
</dbReference>
<proteinExistence type="inferred from homology"/>
<dbReference type="InterPro" id="IPR029044">
    <property type="entry name" value="Nucleotide-diphossugar_trans"/>
</dbReference>
<dbReference type="InterPro" id="IPR050256">
    <property type="entry name" value="Glycosyltransferase_2"/>
</dbReference>
<comment type="similarity">
    <text evidence="1">Belongs to the glycosyltransferase 2 family.</text>
</comment>
<evidence type="ECO:0000259" key="3">
    <source>
        <dbReference type="Pfam" id="PF00535"/>
    </source>
</evidence>
<organism evidence="4 5">
    <name type="scientific">Mycolicibacterium hippocampi</name>
    <dbReference type="NCBI Taxonomy" id="659824"/>
    <lineage>
        <taxon>Bacteria</taxon>
        <taxon>Bacillati</taxon>
        <taxon>Actinomycetota</taxon>
        <taxon>Actinomycetes</taxon>
        <taxon>Mycobacteriales</taxon>
        <taxon>Mycobacteriaceae</taxon>
        <taxon>Mycolicibacterium</taxon>
    </lineage>
</organism>
<dbReference type="AlphaFoldDB" id="A0A7I9ZQ21"/>
<feature type="domain" description="Glycosyltransferase 2-like" evidence="3">
    <location>
        <begin position="55"/>
        <end position="206"/>
    </location>
</feature>
<evidence type="ECO:0000313" key="5">
    <source>
        <dbReference type="Proteomes" id="UP000465304"/>
    </source>
</evidence>
<dbReference type="PANTHER" id="PTHR48090">
    <property type="entry name" value="UNDECAPRENYL-PHOSPHATE 4-DEOXY-4-FORMAMIDO-L-ARABINOSE TRANSFERASE-RELATED"/>
    <property type="match status" value="1"/>
</dbReference>
<evidence type="ECO:0000313" key="4">
    <source>
        <dbReference type="EMBL" id="GFH02959.1"/>
    </source>
</evidence>
<protein>
    <recommendedName>
        <fullName evidence="3">Glycosyltransferase 2-like domain-containing protein</fullName>
    </recommendedName>
</protein>
<dbReference type="SUPFAM" id="SSF53448">
    <property type="entry name" value="Nucleotide-diphospho-sugar transferases"/>
    <property type="match status" value="1"/>
</dbReference>
<dbReference type="Gene3D" id="3.90.550.10">
    <property type="entry name" value="Spore Coat Polysaccharide Biosynthesis Protein SpsA, Chain A"/>
    <property type="match status" value="1"/>
</dbReference>
<dbReference type="Pfam" id="PF00535">
    <property type="entry name" value="Glycos_transf_2"/>
    <property type="match status" value="1"/>
</dbReference>
<gene>
    <name evidence="4" type="ORF">MHIP_34420</name>
</gene>
<feature type="region of interest" description="Disordered" evidence="2">
    <location>
        <begin position="27"/>
        <end position="51"/>
    </location>
</feature>
<dbReference type="PANTHER" id="PTHR48090:SF7">
    <property type="entry name" value="RFBJ PROTEIN"/>
    <property type="match status" value="1"/>
</dbReference>
<reference evidence="4 5" key="1">
    <citation type="journal article" date="2019" name="Emerg. Microbes Infect.">
        <title>Comprehensive subspecies identification of 175 nontuberculous mycobacteria species based on 7547 genomic profiles.</title>
        <authorList>
            <person name="Matsumoto Y."/>
            <person name="Kinjo T."/>
            <person name="Motooka D."/>
            <person name="Nabeya D."/>
            <person name="Jung N."/>
            <person name="Uechi K."/>
            <person name="Horii T."/>
            <person name="Iida T."/>
            <person name="Fujita J."/>
            <person name="Nakamura S."/>
        </authorList>
    </citation>
    <scope>NUCLEOTIDE SEQUENCE [LARGE SCALE GENOMIC DNA]</scope>
    <source>
        <strain evidence="4 5">JCM 30996</strain>
    </source>
</reference>
<sequence length="294" mass="31756">MTEIVPDSGVRNRSDISKFLHDIDGDAVGTSSGQGAEGVDAETSTADHTDRPTVSVVLPARNEALNLPYVAQRMPPVDEIVVIDGGSVDGTADVARKLWPEATVIEQTRAGKGNALACGFRAATGDIVVMIDGDGSTDPAEIPMFVEALVAGADLAKGSRFSRGGGSDDITQFRRAGNKGLNWLVNRLFHTEFSDLCYGYNAFWRRNLDCLDLPAIELADPQWGDGFEIETVINVRAARSGWLIREVSSFEGKRLYGRSNLNAVTDGIRVLRTINRERRQRHAGRAAATVGGLR</sequence>
<comment type="caution">
    <text evidence="4">The sequence shown here is derived from an EMBL/GenBank/DDBJ whole genome shotgun (WGS) entry which is preliminary data.</text>
</comment>